<sequence length="76" mass="8770">MNTSPKSSQMYFLVISGLLASRHSPVRRSNPSKVTICHSQVRWALFTEALNDGRVQNIECNIYIYWIYIIEAPLIK</sequence>
<reference evidence="1" key="1">
    <citation type="submission" date="2019-06" db="EMBL/GenBank/DDBJ databases">
        <authorList>
            <person name="Zheng W."/>
        </authorList>
    </citation>
    <scope>NUCLEOTIDE SEQUENCE</scope>
    <source>
        <strain evidence="1">QDHG01</strain>
    </source>
</reference>
<dbReference type="Proteomes" id="UP000785679">
    <property type="component" value="Unassembled WGS sequence"/>
</dbReference>
<comment type="caution">
    <text evidence="1">The sequence shown here is derived from an EMBL/GenBank/DDBJ whole genome shotgun (WGS) entry which is preliminary data.</text>
</comment>
<protein>
    <submittedName>
        <fullName evidence="1">Uncharacterized protein</fullName>
    </submittedName>
</protein>
<dbReference type="AlphaFoldDB" id="A0A8J8P8Z1"/>
<accession>A0A8J8P8Z1</accession>
<name>A0A8J8P8Z1_HALGN</name>
<evidence type="ECO:0000313" key="1">
    <source>
        <dbReference type="EMBL" id="TNV88109.1"/>
    </source>
</evidence>
<keyword evidence="2" id="KW-1185">Reference proteome</keyword>
<dbReference type="EMBL" id="RRYP01000070">
    <property type="protein sequence ID" value="TNV88109.1"/>
    <property type="molecule type" value="Genomic_DNA"/>
</dbReference>
<gene>
    <name evidence="1" type="ORF">FGO68_gene1761</name>
</gene>
<organism evidence="1 2">
    <name type="scientific">Halteria grandinella</name>
    <dbReference type="NCBI Taxonomy" id="5974"/>
    <lineage>
        <taxon>Eukaryota</taxon>
        <taxon>Sar</taxon>
        <taxon>Alveolata</taxon>
        <taxon>Ciliophora</taxon>
        <taxon>Intramacronucleata</taxon>
        <taxon>Spirotrichea</taxon>
        <taxon>Stichotrichia</taxon>
        <taxon>Sporadotrichida</taxon>
        <taxon>Halteriidae</taxon>
        <taxon>Halteria</taxon>
    </lineage>
</organism>
<evidence type="ECO:0000313" key="2">
    <source>
        <dbReference type="Proteomes" id="UP000785679"/>
    </source>
</evidence>
<proteinExistence type="predicted"/>